<evidence type="ECO:0000313" key="1">
    <source>
        <dbReference type="EMBL" id="RIB00413.1"/>
    </source>
</evidence>
<comment type="caution">
    <text evidence="1">The sequence shown here is derived from an EMBL/GenBank/DDBJ whole genome shotgun (WGS) entry which is preliminary data.</text>
</comment>
<accession>A0A397TZ38</accession>
<reference evidence="1 2" key="1">
    <citation type="submission" date="2018-06" db="EMBL/GenBank/DDBJ databases">
        <title>Comparative genomics reveals the genomic features of Rhizophagus irregularis, R. cerebriforme, R. diaphanum and Gigaspora rosea, and their symbiotic lifestyle signature.</title>
        <authorList>
            <person name="Morin E."/>
            <person name="San Clemente H."/>
            <person name="Chen E.C.H."/>
            <person name="De La Providencia I."/>
            <person name="Hainaut M."/>
            <person name="Kuo A."/>
            <person name="Kohler A."/>
            <person name="Murat C."/>
            <person name="Tang N."/>
            <person name="Roy S."/>
            <person name="Loubradou J."/>
            <person name="Henrissat B."/>
            <person name="Grigoriev I.V."/>
            <person name="Corradi N."/>
            <person name="Roux C."/>
            <person name="Martin F.M."/>
        </authorList>
    </citation>
    <scope>NUCLEOTIDE SEQUENCE [LARGE SCALE GENOMIC DNA]</scope>
    <source>
        <strain evidence="1 2">DAOM 194757</strain>
    </source>
</reference>
<evidence type="ECO:0000313" key="2">
    <source>
        <dbReference type="Proteomes" id="UP000266673"/>
    </source>
</evidence>
<sequence length="144" mass="16343">MSGLEMSNVERHARLIEKPLEEDSRSSVLSRKKWRWNASHKKIFERSSKSSSANAMKARRDYYKELSKLLLMKATFLNSSSLPCPIMRFVTAETGKSPALADAPPVKYAIAADARAFKLIFNYLLINSIVFFKSLMISFCSLTI</sequence>
<protein>
    <submittedName>
        <fullName evidence="1">Uncharacterized protein</fullName>
    </submittedName>
</protein>
<name>A0A397TZ38_9GLOM</name>
<dbReference type="EMBL" id="QKWP01004269">
    <property type="protein sequence ID" value="RIB00413.1"/>
    <property type="molecule type" value="Genomic_DNA"/>
</dbReference>
<proteinExistence type="predicted"/>
<keyword evidence="2" id="KW-1185">Reference proteome</keyword>
<dbReference type="AlphaFoldDB" id="A0A397TZ38"/>
<dbReference type="Proteomes" id="UP000266673">
    <property type="component" value="Unassembled WGS sequence"/>
</dbReference>
<organism evidence="1 2">
    <name type="scientific">Gigaspora rosea</name>
    <dbReference type="NCBI Taxonomy" id="44941"/>
    <lineage>
        <taxon>Eukaryota</taxon>
        <taxon>Fungi</taxon>
        <taxon>Fungi incertae sedis</taxon>
        <taxon>Mucoromycota</taxon>
        <taxon>Glomeromycotina</taxon>
        <taxon>Glomeromycetes</taxon>
        <taxon>Diversisporales</taxon>
        <taxon>Gigasporaceae</taxon>
        <taxon>Gigaspora</taxon>
    </lineage>
</organism>
<gene>
    <name evidence="1" type="ORF">C2G38_2234390</name>
</gene>